<keyword evidence="1" id="KW-0808">Transferase</keyword>
<dbReference type="OrthoDB" id="5366220at2"/>
<evidence type="ECO:0000313" key="2">
    <source>
        <dbReference type="Proteomes" id="UP000308901"/>
    </source>
</evidence>
<reference evidence="1 2" key="1">
    <citation type="submission" date="2019-05" db="EMBL/GenBank/DDBJ databases">
        <title>Arcobacter sp. nov., isolated from sea sediment.</title>
        <authorList>
            <person name="Kim W."/>
        </authorList>
    </citation>
    <scope>NUCLEOTIDE SEQUENCE [LARGE SCALE GENOMIC DNA]</scope>
    <source>
        <strain evidence="1 2">CAU 1517</strain>
    </source>
</reference>
<dbReference type="Proteomes" id="UP000308901">
    <property type="component" value="Unassembled WGS sequence"/>
</dbReference>
<protein>
    <submittedName>
        <fullName evidence="1">Nucleotidyltransferase family protein</fullName>
    </submittedName>
</protein>
<gene>
    <name evidence="1" type="ORF">FDK22_11280</name>
</gene>
<dbReference type="RefSeq" id="WP_138153080.1">
    <property type="nucleotide sequence ID" value="NZ_VANU01000005.1"/>
</dbReference>
<sequence>MYLHFFKGFKIELENLSDDIKLIIECCKTEKNYTLLENIILQIKDWNKFINLSYSHGVFPLVYHTLKEFQDQIPIQVLAKLKSINLDIAKQNMLMTSELIKVMKLLEENYINAIAFKGPILSQMAYGDITLRQYVDLDILIDEKDLENSISLLNKNNYITDLSMDMLKNKICFKTLKDITMIGKFNGVNIEIHWKLFEDKYNNEKNNILHKKTFINFKEILTLSNELNIVYLCLHGSKHMWERIEWIIDIDKICKSQTINWNKLIELINLSNMKKSIYLGFYLSYTYFNTEFPKEIISSFQEYNLKNLEIKVINNINYFTSNSNSLYSTRQLMNFQKDLYDSRLDSIYFIFNTLFKISTEDCLSFNLNKKLSFLLIILKPFRLIKKYFKN</sequence>
<dbReference type="InterPro" id="IPR039498">
    <property type="entry name" value="NTP_transf_5"/>
</dbReference>
<name>A0A5R8XYT3_9BACT</name>
<dbReference type="EMBL" id="VANU01000005">
    <property type="protein sequence ID" value="TLP36825.1"/>
    <property type="molecule type" value="Genomic_DNA"/>
</dbReference>
<accession>A0A5R8XYT3</accession>
<comment type="caution">
    <text evidence="1">The sequence shown here is derived from an EMBL/GenBank/DDBJ whole genome shotgun (WGS) entry which is preliminary data.</text>
</comment>
<keyword evidence="2" id="KW-1185">Reference proteome</keyword>
<dbReference type="Pfam" id="PF14907">
    <property type="entry name" value="NTP_transf_5"/>
    <property type="match status" value="1"/>
</dbReference>
<dbReference type="AlphaFoldDB" id="A0A5R8XYT3"/>
<proteinExistence type="predicted"/>
<evidence type="ECO:0000313" key="1">
    <source>
        <dbReference type="EMBL" id="TLP36825.1"/>
    </source>
</evidence>
<dbReference type="GO" id="GO:0016740">
    <property type="term" value="F:transferase activity"/>
    <property type="evidence" value="ECO:0007669"/>
    <property type="project" value="UniProtKB-KW"/>
</dbReference>
<organism evidence="1 2">
    <name type="scientific">Arcobacter arenosus</name>
    <dbReference type="NCBI Taxonomy" id="2576037"/>
    <lineage>
        <taxon>Bacteria</taxon>
        <taxon>Pseudomonadati</taxon>
        <taxon>Campylobacterota</taxon>
        <taxon>Epsilonproteobacteria</taxon>
        <taxon>Campylobacterales</taxon>
        <taxon>Arcobacteraceae</taxon>
        <taxon>Arcobacter</taxon>
    </lineage>
</organism>